<sequence length="541" mass="60744">MLSLTQKFYKVLCSQEPEPVSPYIPSNDTGPSPPEKNCRGSLRSRQVPKIQKDPIPNYVNRLSLENIRRIFQFYVDEPSSDSALFSNLKPRPSSLTSTLSSSASPFILASVCILWRHLALSEPRLWSSLAVYRPKTSQINTIRLWLERSQKNPLSIYPLSVYLYEPATDPLSDHLAREEILFLFHAHAHRIKHFYAKVSGGHPAESLYTLPTHKLARLESVELDLTDYEGDYDSAWHGFHDVPSLRRIAWDPSSVIHGVHDFAPWSTLTHVKLPYVADLTIDELLSNLIYAVNLVDLDLEMTMPVRVPPPSHKRIGIAYSGPAALEFLRRPPRVGCRDEKVSDGSALGRAMQVQANLELAMVATIDLPSLRSLRIHAHRRDAAPLLDRLKLPELKSLHIIHSITDPIVPSTRYITALLERSGGLETLSIYDPNMSEDEIVHLTESPRLRVLRNLDLQVGPVGDNTIGPLIVRHGARHRLPKLTNLTLADCVTSEGLCYAMAASRRPVLKTFKFCVAEGTPLNDIVDLRKLASRGGFSVYPY</sequence>
<accession>A0A9P7G7T6</accession>
<evidence type="ECO:0000313" key="2">
    <source>
        <dbReference type="EMBL" id="KAG5642325.1"/>
    </source>
</evidence>
<protein>
    <recommendedName>
        <fullName evidence="4">F-box domain-containing protein</fullName>
    </recommendedName>
</protein>
<dbReference type="AlphaFoldDB" id="A0A9P7G7T6"/>
<dbReference type="OrthoDB" id="3217549at2759"/>
<organism evidence="2 3">
    <name type="scientific">Asterophora parasitica</name>
    <dbReference type="NCBI Taxonomy" id="117018"/>
    <lineage>
        <taxon>Eukaryota</taxon>
        <taxon>Fungi</taxon>
        <taxon>Dikarya</taxon>
        <taxon>Basidiomycota</taxon>
        <taxon>Agaricomycotina</taxon>
        <taxon>Agaricomycetes</taxon>
        <taxon>Agaricomycetidae</taxon>
        <taxon>Agaricales</taxon>
        <taxon>Tricholomatineae</taxon>
        <taxon>Lyophyllaceae</taxon>
        <taxon>Asterophora</taxon>
    </lineage>
</organism>
<name>A0A9P7G7T6_9AGAR</name>
<comment type="caution">
    <text evidence="2">The sequence shown here is derived from an EMBL/GenBank/DDBJ whole genome shotgun (WGS) entry which is preliminary data.</text>
</comment>
<dbReference type="Gene3D" id="3.80.10.10">
    <property type="entry name" value="Ribonuclease Inhibitor"/>
    <property type="match status" value="1"/>
</dbReference>
<reference evidence="2" key="1">
    <citation type="submission" date="2020-07" db="EMBL/GenBank/DDBJ databases">
        <authorList>
            <person name="Nieuwenhuis M."/>
            <person name="Van De Peppel L.J.J."/>
        </authorList>
    </citation>
    <scope>NUCLEOTIDE SEQUENCE</scope>
    <source>
        <strain evidence="2">AP01</strain>
        <tissue evidence="2">Mycelium</tissue>
    </source>
</reference>
<evidence type="ECO:0000256" key="1">
    <source>
        <dbReference type="SAM" id="MobiDB-lite"/>
    </source>
</evidence>
<evidence type="ECO:0000313" key="3">
    <source>
        <dbReference type="Proteomes" id="UP000775547"/>
    </source>
</evidence>
<proteinExistence type="predicted"/>
<dbReference type="InterPro" id="IPR032675">
    <property type="entry name" value="LRR_dom_sf"/>
</dbReference>
<reference evidence="2" key="2">
    <citation type="submission" date="2021-10" db="EMBL/GenBank/DDBJ databases">
        <title>Phylogenomics reveals ancestral predisposition of the termite-cultivated fungus Termitomyces towards a domesticated lifestyle.</title>
        <authorList>
            <person name="Auxier B."/>
            <person name="Grum-Grzhimaylo A."/>
            <person name="Cardenas M.E."/>
            <person name="Lodge J.D."/>
            <person name="Laessoe T."/>
            <person name="Pedersen O."/>
            <person name="Smith M.E."/>
            <person name="Kuyper T.W."/>
            <person name="Franco-Molano E.A."/>
            <person name="Baroni T.J."/>
            <person name="Aanen D.K."/>
        </authorList>
    </citation>
    <scope>NUCLEOTIDE SEQUENCE</scope>
    <source>
        <strain evidence="2">AP01</strain>
        <tissue evidence="2">Mycelium</tissue>
    </source>
</reference>
<keyword evidence="3" id="KW-1185">Reference proteome</keyword>
<dbReference type="Proteomes" id="UP000775547">
    <property type="component" value="Unassembled WGS sequence"/>
</dbReference>
<gene>
    <name evidence="2" type="ORF">DXG03_003000</name>
</gene>
<dbReference type="SUPFAM" id="SSF52047">
    <property type="entry name" value="RNI-like"/>
    <property type="match status" value="1"/>
</dbReference>
<feature type="region of interest" description="Disordered" evidence="1">
    <location>
        <begin position="20"/>
        <end position="46"/>
    </location>
</feature>
<dbReference type="EMBL" id="JABCKV010000195">
    <property type="protein sequence ID" value="KAG5642325.1"/>
    <property type="molecule type" value="Genomic_DNA"/>
</dbReference>
<evidence type="ECO:0008006" key="4">
    <source>
        <dbReference type="Google" id="ProtNLM"/>
    </source>
</evidence>